<dbReference type="GO" id="GO:0003723">
    <property type="term" value="F:RNA binding"/>
    <property type="evidence" value="ECO:0007669"/>
    <property type="project" value="InterPro"/>
</dbReference>
<dbReference type="Gene3D" id="2.30.130.10">
    <property type="entry name" value="PUA domain"/>
    <property type="match status" value="1"/>
</dbReference>
<dbReference type="GO" id="GO:0009982">
    <property type="term" value="F:pseudouridine synthase activity"/>
    <property type="evidence" value="ECO:0007669"/>
    <property type="project" value="TreeGrafter"/>
</dbReference>
<dbReference type="GO" id="GO:0031118">
    <property type="term" value="P:rRNA pseudouridine synthesis"/>
    <property type="evidence" value="ECO:0007669"/>
    <property type="project" value="TreeGrafter"/>
</dbReference>
<dbReference type="GO" id="GO:0031429">
    <property type="term" value="C:box H/ACA snoRNP complex"/>
    <property type="evidence" value="ECO:0007669"/>
    <property type="project" value="TreeGrafter"/>
</dbReference>
<dbReference type="GO" id="GO:0031120">
    <property type="term" value="P:snRNA pseudouridine synthesis"/>
    <property type="evidence" value="ECO:0007669"/>
    <property type="project" value="TreeGrafter"/>
</dbReference>
<organism evidence="3 4">
    <name type="scientific">Teladorsagia circumcincta</name>
    <name type="common">Brown stomach worm</name>
    <name type="synonym">Ostertagia circumcincta</name>
    <dbReference type="NCBI Taxonomy" id="45464"/>
    <lineage>
        <taxon>Eukaryota</taxon>
        <taxon>Metazoa</taxon>
        <taxon>Ecdysozoa</taxon>
        <taxon>Nematoda</taxon>
        <taxon>Chromadorea</taxon>
        <taxon>Rhabditida</taxon>
        <taxon>Rhabditina</taxon>
        <taxon>Rhabditomorpha</taxon>
        <taxon>Strongyloidea</taxon>
        <taxon>Trichostrongylidae</taxon>
        <taxon>Teladorsagia</taxon>
    </lineage>
</organism>
<feature type="domain" description="Dyskerin-like" evidence="2">
    <location>
        <begin position="37"/>
        <end position="63"/>
    </location>
</feature>
<dbReference type="GO" id="GO:0000495">
    <property type="term" value="P:box H/ACA sno(s)RNA 3'-end processing"/>
    <property type="evidence" value="ECO:0007669"/>
    <property type="project" value="TreeGrafter"/>
</dbReference>
<dbReference type="InterPro" id="IPR012960">
    <property type="entry name" value="Dyskerin-like"/>
</dbReference>
<reference evidence="3 4" key="1">
    <citation type="submission" date="2015-09" db="EMBL/GenBank/DDBJ databases">
        <title>Draft genome of the parasitic nematode Teladorsagia circumcincta isolate WARC Sus (inbred).</title>
        <authorList>
            <person name="Mitreva M."/>
        </authorList>
    </citation>
    <scope>NUCLEOTIDE SEQUENCE [LARGE SCALE GENOMIC DNA]</scope>
    <source>
        <strain evidence="3 4">S</strain>
    </source>
</reference>
<dbReference type="EMBL" id="KZ348781">
    <property type="protein sequence ID" value="PIO65732.1"/>
    <property type="molecule type" value="Genomic_DNA"/>
</dbReference>
<proteinExistence type="predicted"/>
<dbReference type="PANTHER" id="PTHR23127">
    <property type="entry name" value="CENTROMERE/MICROTUBULE BINDING PROTEIN CBF5"/>
    <property type="match status" value="1"/>
</dbReference>
<sequence>LTMGKKEKHVKVDVGEEQEKGTFHLKPSTAEPSLKSQEWPLLLKNFDNMNVRTNHYTPLPEGSGITDEHDQLVTMHDILDAQYVLDHHKDETYMRRIVRPLEALLVEHKRIIVKDSSDFKTFSSF</sequence>
<feature type="region of interest" description="Disordered" evidence="1">
    <location>
        <begin position="1"/>
        <end position="30"/>
    </location>
</feature>
<evidence type="ECO:0000259" key="2">
    <source>
        <dbReference type="Pfam" id="PF08068"/>
    </source>
</evidence>
<evidence type="ECO:0000313" key="4">
    <source>
        <dbReference type="Proteomes" id="UP000230423"/>
    </source>
</evidence>
<dbReference type="InterPro" id="IPR036974">
    <property type="entry name" value="PUA_sf"/>
</dbReference>
<protein>
    <recommendedName>
        <fullName evidence="2">Dyskerin-like domain-containing protein</fullName>
    </recommendedName>
</protein>
<feature type="non-terminal residue" evidence="3">
    <location>
        <position position="1"/>
    </location>
</feature>
<dbReference type="OrthoDB" id="10250002at2759"/>
<evidence type="ECO:0000256" key="1">
    <source>
        <dbReference type="SAM" id="MobiDB-lite"/>
    </source>
</evidence>
<dbReference type="PANTHER" id="PTHR23127:SF0">
    <property type="entry name" value="H_ACA RIBONUCLEOPROTEIN COMPLEX SUBUNIT DKC1"/>
    <property type="match status" value="1"/>
</dbReference>
<dbReference type="Proteomes" id="UP000230423">
    <property type="component" value="Unassembled WGS sequence"/>
</dbReference>
<name>A0A2G9U7R0_TELCI</name>
<keyword evidence="4" id="KW-1185">Reference proteome</keyword>
<evidence type="ECO:0000313" key="3">
    <source>
        <dbReference type="EMBL" id="PIO65732.1"/>
    </source>
</evidence>
<dbReference type="GO" id="GO:1990481">
    <property type="term" value="P:mRNA pseudouridine synthesis"/>
    <property type="evidence" value="ECO:0007669"/>
    <property type="project" value="TreeGrafter"/>
</dbReference>
<accession>A0A2G9U7R0</accession>
<dbReference type="AlphaFoldDB" id="A0A2G9U7R0"/>
<dbReference type="Pfam" id="PF08068">
    <property type="entry name" value="DKCLD"/>
    <property type="match status" value="1"/>
</dbReference>
<feature type="compositionally biased region" description="Basic and acidic residues" evidence="1">
    <location>
        <begin position="10"/>
        <end position="22"/>
    </location>
</feature>
<gene>
    <name evidence="3" type="ORF">TELCIR_12580</name>
</gene>
<dbReference type="InterPro" id="IPR004802">
    <property type="entry name" value="tRNA_PsdUridine_synth_B_fam"/>
</dbReference>